<evidence type="ECO:0000256" key="6">
    <source>
        <dbReference type="SAM" id="MobiDB-lite"/>
    </source>
</evidence>
<feature type="compositionally biased region" description="Polar residues" evidence="6">
    <location>
        <begin position="266"/>
        <end position="278"/>
    </location>
</feature>
<sequence length="760" mass="82106">MNIAYQHQHHGTFASAGLPGNVPQGSGMVLGLVGVNGGGGGGGAVAGPSRLGHGHGLGHGHEGGSSGKKRKDLSGRVGKELSLNDRRDETRFYTENISTLHAVNIQLSTKPEAYNLFNLRLLPLSVERSAILAQLEMQETYALEAAEVAYEEERERVEDEWKRGRERVKERLMEGIEERRKRAREDKEGEGTGADATIDSQTRPHITRKLRNKLGTSPPPTPIPAVSANGITPGAISNLPITSGPFLNPHSLNVDEIPSPFPLPLISTTSSSGSANQASTTTGGGPGGGRRRPKGSGTHQSQAIGGLGKSLLMLGQCYTHEGTPGGAFETVNGVSCYVATPEGDYDKTKVLLFLTDIFGYDLVNARLLADDFAKNGYKTIIPDYLNGDPVPLDAHKAGQFDLKAWLANHGQDATRPPLDKVIEGLKEQGVSKFAATGYCLGGRYVFDLAFENIISVSIASHPTLLQIPADLDKYVEQSKAPLLIVSCSLDHVFPVESSLKADKVLGDGNFSPGYKRVFFEGFTHEGTPTGTVESINGIPSYVATPEGDYDKTKVLLFLTDIFGHELNNARLLADDFARNGYKTVIPDYLNGDPIPTAAFDGGKFDLMAWLGKHGQDVTRPPLDKVIEGLKGQGVSKFAATGYCFGARYVFDLAFENIITVSIVSHPSLLQVPADLEKYTQVSKAPLLINSCSIDQMFPIEASQKADEIFGDGKFAPGYKRAFFEGMHHGFATRGDITKKDQKEAKEGAFKEAVMWLKKYW</sequence>
<keyword evidence="9" id="KW-1185">Reference proteome</keyword>
<dbReference type="Pfam" id="PF01738">
    <property type="entry name" value="DLH"/>
    <property type="match status" value="2"/>
</dbReference>
<evidence type="ECO:0000313" key="9">
    <source>
        <dbReference type="Proteomes" id="UP000559256"/>
    </source>
</evidence>
<dbReference type="InterPro" id="IPR002925">
    <property type="entry name" value="Dienelactn_hydro"/>
</dbReference>
<comment type="subcellular location">
    <subcellularLocation>
        <location evidence="1">Nucleus</location>
    </subcellularLocation>
</comment>
<feature type="domain" description="Dienelactone hydrolase" evidence="7">
    <location>
        <begin position="336"/>
        <end position="505"/>
    </location>
</feature>
<comment type="caution">
    <text evidence="8">The sequence shown here is derived from an EMBL/GenBank/DDBJ whole genome shotgun (WGS) entry which is preliminary data.</text>
</comment>
<evidence type="ECO:0000313" key="8">
    <source>
        <dbReference type="EMBL" id="KAF5360037.1"/>
    </source>
</evidence>
<dbReference type="GO" id="GO:0010468">
    <property type="term" value="P:regulation of gene expression"/>
    <property type="evidence" value="ECO:0007669"/>
    <property type="project" value="UniProtKB-ARBA"/>
</dbReference>
<evidence type="ECO:0000256" key="1">
    <source>
        <dbReference type="ARBA" id="ARBA00004123"/>
    </source>
</evidence>
<dbReference type="InterPro" id="IPR013907">
    <property type="entry name" value="Sds3"/>
</dbReference>
<feature type="region of interest" description="Disordered" evidence="6">
    <location>
        <begin position="178"/>
        <end position="205"/>
    </location>
</feature>
<organism evidence="8 9">
    <name type="scientific">Tetrapyrgos nigripes</name>
    <dbReference type="NCBI Taxonomy" id="182062"/>
    <lineage>
        <taxon>Eukaryota</taxon>
        <taxon>Fungi</taxon>
        <taxon>Dikarya</taxon>
        <taxon>Basidiomycota</taxon>
        <taxon>Agaricomycotina</taxon>
        <taxon>Agaricomycetes</taxon>
        <taxon>Agaricomycetidae</taxon>
        <taxon>Agaricales</taxon>
        <taxon>Marasmiineae</taxon>
        <taxon>Marasmiaceae</taxon>
        <taxon>Tetrapyrgos</taxon>
    </lineage>
</organism>
<feature type="compositionally biased region" description="Basic and acidic residues" evidence="6">
    <location>
        <begin position="72"/>
        <end position="81"/>
    </location>
</feature>
<dbReference type="InterPro" id="IPR029058">
    <property type="entry name" value="AB_hydrolase_fold"/>
</dbReference>
<reference evidence="8 9" key="1">
    <citation type="journal article" date="2020" name="ISME J.">
        <title>Uncovering the hidden diversity of litter-decomposition mechanisms in mushroom-forming fungi.</title>
        <authorList>
            <person name="Floudas D."/>
            <person name="Bentzer J."/>
            <person name="Ahren D."/>
            <person name="Johansson T."/>
            <person name="Persson P."/>
            <person name="Tunlid A."/>
        </authorList>
    </citation>
    <scope>NUCLEOTIDE SEQUENCE [LARGE SCALE GENOMIC DNA]</scope>
    <source>
        <strain evidence="8 9">CBS 291.85</strain>
    </source>
</reference>
<dbReference type="EMBL" id="JAACJM010000045">
    <property type="protein sequence ID" value="KAF5360037.1"/>
    <property type="molecule type" value="Genomic_DNA"/>
</dbReference>
<dbReference type="PANTHER" id="PTHR17630:SF44">
    <property type="entry name" value="PROTEIN AIM2"/>
    <property type="match status" value="1"/>
</dbReference>
<keyword evidence="2" id="KW-0678">Repressor</keyword>
<dbReference type="Gene3D" id="3.40.50.1820">
    <property type="entry name" value="alpha/beta hydrolase"/>
    <property type="match status" value="2"/>
</dbReference>
<gene>
    <name evidence="8" type="ORF">D9758_007640</name>
</gene>
<dbReference type="PANTHER" id="PTHR17630">
    <property type="entry name" value="DIENELACTONE HYDROLASE"/>
    <property type="match status" value="1"/>
</dbReference>
<dbReference type="SMART" id="SM01401">
    <property type="entry name" value="Sds3"/>
    <property type="match status" value="1"/>
</dbReference>
<dbReference type="AlphaFoldDB" id="A0A8H5LK06"/>
<dbReference type="GO" id="GO:0016787">
    <property type="term" value="F:hydrolase activity"/>
    <property type="evidence" value="ECO:0007669"/>
    <property type="project" value="InterPro"/>
</dbReference>
<name>A0A8H5LK06_9AGAR</name>
<evidence type="ECO:0000256" key="5">
    <source>
        <dbReference type="ARBA" id="ARBA00023242"/>
    </source>
</evidence>
<keyword evidence="3" id="KW-0805">Transcription regulation</keyword>
<dbReference type="Proteomes" id="UP000559256">
    <property type="component" value="Unassembled WGS sequence"/>
</dbReference>
<keyword evidence="4" id="KW-0804">Transcription</keyword>
<feature type="region of interest" description="Disordered" evidence="6">
    <location>
        <begin position="44"/>
        <end position="81"/>
    </location>
</feature>
<protein>
    <recommendedName>
        <fullName evidence="7">Dienelactone hydrolase domain-containing protein</fullName>
    </recommendedName>
</protein>
<evidence type="ECO:0000256" key="4">
    <source>
        <dbReference type="ARBA" id="ARBA00023163"/>
    </source>
</evidence>
<evidence type="ECO:0000256" key="3">
    <source>
        <dbReference type="ARBA" id="ARBA00023015"/>
    </source>
</evidence>
<proteinExistence type="predicted"/>
<feature type="compositionally biased region" description="Basic and acidic residues" evidence="6">
    <location>
        <begin position="178"/>
        <end position="190"/>
    </location>
</feature>
<feature type="domain" description="Dienelactone hydrolase" evidence="7">
    <location>
        <begin position="539"/>
        <end position="759"/>
    </location>
</feature>
<evidence type="ECO:0000256" key="2">
    <source>
        <dbReference type="ARBA" id="ARBA00022491"/>
    </source>
</evidence>
<dbReference type="GO" id="GO:0005654">
    <property type="term" value="C:nucleoplasm"/>
    <property type="evidence" value="ECO:0007669"/>
    <property type="project" value="UniProtKB-ARBA"/>
</dbReference>
<evidence type="ECO:0000259" key="7">
    <source>
        <dbReference type="Pfam" id="PF01738"/>
    </source>
</evidence>
<dbReference type="OrthoDB" id="17560at2759"/>
<feature type="region of interest" description="Disordered" evidence="6">
    <location>
        <begin position="263"/>
        <end position="302"/>
    </location>
</feature>
<dbReference type="SUPFAM" id="SSF53474">
    <property type="entry name" value="alpha/beta-Hydrolases"/>
    <property type="match status" value="2"/>
</dbReference>
<accession>A0A8H5LK06</accession>
<keyword evidence="5" id="KW-0539">Nucleus</keyword>